<organism evidence="2 3">
    <name type="scientific">Chlamydomonas incerta</name>
    <dbReference type="NCBI Taxonomy" id="51695"/>
    <lineage>
        <taxon>Eukaryota</taxon>
        <taxon>Viridiplantae</taxon>
        <taxon>Chlorophyta</taxon>
        <taxon>core chlorophytes</taxon>
        <taxon>Chlorophyceae</taxon>
        <taxon>CS clade</taxon>
        <taxon>Chlamydomonadales</taxon>
        <taxon>Chlamydomonadaceae</taxon>
        <taxon>Chlamydomonas</taxon>
    </lineage>
</organism>
<sequence length="808" mass="81641">MDGFFSGFPIGTAYTSGAQQVLADGPQQQLLAPSTEAASSLTLDQLERLQLQPLQQPHHSAQVVAQRSSAPAWHGAAAAPLAGPLAGWASCPATPSPATAAATLAAAGPSIPAVHFAHSHHHAWHGSATAATAPGLDSAALMASPSGACTAPGLRGYAGGGGGGGSAMADGGGSGCGGGGGSMRVRSFSVDGSACSSGGSSDDRPAPMTASAAAAHAATAAAAPQQSRSRQWAKPSTRQRPKQQQQEGKESNKRIRNVLPCPGCGTLLAHAQWYVHQGDIRRQGFCRGAGGAATGASAPCSPPVAAEGKADAAAGRPVVPVSPLPATAASASAGGPSAEGAAAVAATASAGSAAATSRRSGNGTSPRLLKTKAAAVPVAAQPHAHAVKRPAATPAAAPPAPALRAAAAVTTAIPMAMPPQPTLLLPQGSEMRAMRTAAAAVAVTEGASGPSSKSACIVSAAAAATAGATSSYPRSRGDALCLAPPAAHAAVMTVGRGMAAEVAATRHQHQQQQQQQQPAALLAPAGGSWDLSGVCRTFATGQDDVPVELLVDLRDGDFVRACEDMSRRSSSNTGCPICAAATSTSTSATACCCRTRASGPAANPRLVAYPPAWSAATATGMGVVTTQQPTPSPPPPALRQQPHSFSGAYTAAAAVATHQQPQAPLWMQPPHQQPHHQPHQQPLHLNHHHQLQHHLHYQQPPQLQPQLQMQLQLQLQPQPQSHHHLTQQQLQGNGGTHGNNGFHNHGGRYGSVSASSAGAGGFSGQPLQSGADVSSLQQSLMPSPQPQARWWCQQGSQDDMRRFHRPTL</sequence>
<proteinExistence type="predicted"/>
<keyword evidence="3" id="KW-1185">Reference proteome</keyword>
<comment type="caution">
    <text evidence="2">The sequence shown here is derived from an EMBL/GenBank/DDBJ whole genome shotgun (WGS) entry which is preliminary data.</text>
</comment>
<gene>
    <name evidence="2" type="ORF">HXX76_016185</name>
</gene>
<evidence type="ECO:0000256" key="1">
    <source>
        <dbReference type="SAM" id="MobiDB-lite"/>
    </source>
</evidence>
<feature type="region of interest" description="Disordered" evidence="1">
    <location>
        <begin position="191"/>
        <end position="256"/>
    </location>
</feature>
<reference evidence="2" key="1">
    <citation type="journal article" date="2020" name="bioRxiv">
        <title>Comparative genomics of Chlamydomonas.</title>
        <authorList>
            <person name="Craig R.J."/>
            <person name="Hasan A.R."/>
            <person name="Ness R.W."/>
            <person name="Keightley P.D."/>
        </authorList>
    </citation>
    <scope>NUCLEOTIDE SEQUENCE</scope>
    <source>
        <strain evidence="2">SAG 7.73</strain>
    </source>
</reference>
<dbReference type="AlphaFoldDB" id="A0A835VMC3"/>
<evidence type="ECO:0000313" key="2">
    <source>
        <dbReference type="EMBL" id="KAG2422232.1"/>
    </source>
</evidence>
<name>A0A835VMC3_CHLIN</name>
<feature type="compositionally biased region" description="Polar residues" evidence="1">
    <location>
        <begin position="234"/>
        <end position="246"/>
    </location>
</feature>
<feature type="region of interest" description="Disordered" evidence="1">
    <location>
        <begin position="624"/>
        <end position="643"/>
    </location>
</feature>
<protein>
    <submittedName>
        <fullName evidence="2">Uncharacterized protein</fullName>
    </submittedName>
</protein>
<dbReference type="EMBL" id="JAEHOC010000136">
    <property type="protein sequence ID" value="KAG2422232.1"/>
    <property type="molecule type" value="Genomic_DNA"/>
</dbReference>
<dbReference type="Proteomes" id="UP000650467">
    <property type="component" value="Unassembled WGS sequence"/>
</dbReference>
<feature type="compositionally biased region" description="Basic residues" evidence="1">
    <location>
        <begin position="685"/>
        <end position="696"/>
    </location>
</feature>
<feature type="compositionally biased region" description="Low complexity" evidence="1">
    <location>
        <begin position="191"/>
        <end position="233"/>
    </location>
</feature>
<accession>A0A835VMC3</accession>
<feature type="region of interest" description="Disordered" evidence="1">
    <location>
        <begin position="664"/>
        <end position="788"/>
    </location>
</feature>
<evidence type="ECO:0000313" key="3">
    <source>
        <dbReference type="Proteomes" id="UP000650467"/>
    </source>
</evidence>
<feature type="compositionally biased region" description="Low complexity" evidence="1">
    <location>
        <begin position="697"/>
        <end position="731"/>
    </location>
</feature>